<proteinExistence type="inferred from homology"/>
<dbReference type="InterPro" id="IPR036249">
    <property type="entry name" value="Thioredoxin-like_sf"/>
</dbReference>
<dbReference type="InterPro" id="IPR012336">
    <property type="entry name" value="Thioredoxin-like_fold"/>
</dbReference>
<evidence type="ECO:0000256" key="2">
    <source>
        <dbReference type="ARBA" id="ARBA00022982"/>
    </source>
</evidence>
<dbReference type="EMBL" id="CP058909">
    <property type="protein sequence ID" value="QLH82369.1"/>
    <property type="molecule type" value="Genomic_DNA"/>
</dbReference>
<dbReference type="PROSITE" id="PS51257">
    <property type="entry name" value="PROKAR_LIPOPROTEIN"/>
    <property type="match status" value="1"/>
</dbReference>
<dbReference type="Gene3D" id="3.40.30.10">
    <property type="entry name" value="Glutaredoxin"/>
    <property type="match status" value="1"/>
</dbReference>
<evidence type="ECO:0000256" key="1">
    <source>
        <dbReference type="ARBA" id="ARBA00007787"/>
    </source>
</evidence>
<dbReference type="GeneID" id="56083404"/>
<dbReference type="Pfam" id="PF13462">
    <property type="entry name" value="Thioredoxin_4"/>
    <property type="match status" value="1"/>
</dbReference>
<name>A0A7D5TBU3_9EURY</name>
<comment type="similarity">
    <text evidence="1">Belongs to the glutaredoxin family.</text>
</comment>
<protein>
    <submittedName>
        <fullName evidence="4">DsbA family protein</fullName>
    </submittedName>
</protein>
<dbReference type="KEGG" id="hpel:HZS54_12405"/>
<keyword evidence="5" id="KW-1185">Reference proteome</keyword>
<reference evidence="4 5" key="1">
    <citation type="submission" date="2020-07" db="EMBL/GenBank/DDBJ databases">
        <title>Halosimplex litoreum sp. nov. and Halosimplex rubrum sp. nov., isolated from different salt environments.</title>
        <authorList>
            <person name="Cui H."/>
        </authorList>
    </citation>
    <scope>NUCLEOTIDE SEQUENCE [LARGE SCALE GENOMIC DNA]</scope>
    <source>
        <strain evidence="4 5">R2</strain>
    </source>
</reference>
<evidence type="ECO:0000313" key="5">
    <source>
        <dbReference type="Proteomes" id="UP000509346"/>
    </source>
</evidence>
<evidence type="ECO:0000313" key="4">
    <source>
        <dbReference type="EMBL" id="QLH82369.1"/>
    </source>
</evidence>
<dbReference type="SUPFAM" id="SSF52833">
    <property type="entry name" value="Thioredoxin-like"/>
    <property type="match status" value="1"/>
</dbReference>
<sequence length="220" mass="24148">MDVTRRRFLAAATVGTVSIAGCIEGELADTSYDCEVNEPASVPNPSQPAIGDKTAPVTVQVYHDYSERVSSIFATEVLGELLKSKVDTGTARFEFHDLPVPGEEEWAHQLASVGRYLFAEHGQDAYRRYLNRIYEHQEDLSWQTVGDIANEVGAQPCTVISHGSWKTYEEQTVNDKDDALAAGINEVPSIVVNGQRLHGLAPVSESYQQIADVIDDHSQA</sequence>
<organism evidence="4 5">
    <name type="scientific">Halosimplex pelagicum</name>
    <dbReference type="NCBI Taxonomy" id="869886"/>
    <lineage>
        <taxon>Archaea</taxon>
        <taxon>Methanobacteriati</taxon>
        <taxon>Methanobacteriota</taxon>
        <taxon>Stenosarchaea group</taxon>
        <taxon>Halobacteria</taxon>
        <taxon>Halobacteriales</taxon>
        <taxon>Haloarculaceae</taxon>
        <taxon>Halosimplex</taxon>
    </lineage>
</organism>
<dbReference type="RefSeq" id="WP_179922837.1">
    <property type="nucleotide sequence ID" value="NZ_CP058909.1"/>
</dbReference>
<feature type="domain" description="Thioredoxin-like fold" evidence="3">
    <location>
        <begin position="45"/>
        <end position="204"/>
    </location>
</feature>
<dbReference type="OrthoDB" id="15256at2157"/>
<keyword evidence="2" id="KW-0813">Transport</keyword>
<gene>
    <name evidence="4" type="ORF">HZS54_12405</name>
</gene>
<evidence type="ECO:0000259" key="3">
    <source>
        <dbReference type="Pfam" id="PF13462"/>
    </source>
</evidence>
<accession>A0A7D5TBU3</accession>
<dbReference type="AlphaFoldDB" id="A0A7D5TBU3"/>
<dbReference type="Proteomes" id="UP000509346">
    <property type="component" value="Chromosome"/>
</dbReference>
<keyword evidence="2" id="KW-0249">Electron transport</keyword>